<accession>A0A8S1V1Q2</accession>
<keyword evidence="2" id="KW-1185">Reference proteome</keyword>
<protein>
    <submittedName>
        <fullName evidence="1">Uncharacterized protein</fullName>
    </submittedName>
</protein>
<reference evidence="1" key="1">
    <citation type="submission" date="2021-01" db="EMBL/GenBank/DDBJ databases">
        <authorList>
            <consortium name="Genoscope - CEA"/>
            <person name="William W."/>
        </authorList>
    </citation>
    <scope>NUCLEOTIDE SEQUENCE</scope>
</reference>
<name>A0A8S1V1Q2_PAROT</name>
<evidence type="ECO:0000313" key="2">
    <source>
        <dbReference type="Proteomes" id="UP000683925"/>
    </source>
</evidence>
<gene>
    <name evidence="1" type="ORF">POCTA_138.1.T0550178</name>
</gene>
<dbReference type="EMBL" id="CAJJDP010000055">
    <property type="protein sequence ID" value="CAD8170437.1"/>
    <property type="molecule type" value="Genomic_DNA"/>
</dbReference>
<proteinExistence type="predicted"/>
<dbReference type="AlphaFoldDB" id="A0A8S1V1Q2"/>
<organism evidence="1 2">
    <name type="scientific">Paramecium octaurelia</name>
    <dbReference type="NCBI Taxonomy" id="43137"/>
    <lineage>
        <taxon>Eukaryota</taxon>
        <taxon>Sar</taxon>
        <taxon>Alveolata</taxon>
        <taxon>Ciliophora</taxon>
        <taxon>Intramacronucleata</taxon>
        <taxon>Oligohymenophorea</taxon>
        <taxon>Peniculida</taxon>
        <taxon>Parameciidae</taxon>
        <taxon>Paramecium</taxon>
    </lineage>
</organism>
<dbReference type="Proteomes" id="UP000683925">
    <property type="component" value="Unassembled WGS sequence"/>
</dbReference>
<sequence>MNILKCLIIKIAKFDFLESFNYNKFLRDNHVNKLQTNITEFKEENSYKNKIDEHPLYYNNQVGQYNLIKYRKPKIKEQSQSRRQEWIRYSLQELNRYVLYSNKILVTMLNEQNQQVQCRLLFLHLNLKLRIKLILLKRTQIQHEEIVVHQSSSNAILQIVFDHQFCETQSEVKQVGFSLQGVFCVLIIFMKNNHHKNNQGFQQLLNCVQKLTNYVSRPLGDYCQK</sequence>
<comment type="caution">
    <text evidence="1">The sequence shown here is derived from an EMBL/GenBank/DDBJ whole genome shotgun (WGS) entry which is preliminary data.</text>
</comment>
<evidence type="ECO:0000313" key="1">
    <source>
        <dbReference type="EMBL" id="CAD8170437.1"/>
    </source>
</evidence>